<feature type="transmembrane region" description="Helical" evidence="7">
    <location>
        <begin position="12"/>
        <end position="30"/>
    </location>
</feature>
<dbReference type="InterPro" id="IPR032816">
    <property type="entry name" value="VTT_dom"/>
</dbReference>
<dbReference type="OrthoDB" id="9813426at2"/>
<keyword evidence="10" id="KW-1185">Reference proteome</keyword>
<keyword evidence="4 7" id="KW-0812">Transmembrane</keyword>
<dbReference type="Proteomes" id="UP000199182">
    <property type="component" value="Unassembled WGS sequence"/>
</dbReference>
<evidence type="ECO:0000256" key="2">
    <source>
        <dbReference type="ARBA" id="ARBA00010792"/>
    </source>
</evidence>
<comment type="subcellular location">
    <subcellularLocation>
        <location evidence="1">Cell membrane</location>
        <topology evidence="1">Multi-pass membrane protein</topology>
    </subcellularLocation>
</comment>
<evidence type="ECO:0000313" key="9">
    <source>
        <dbReference type="EMBL" id="SDM51974.1"/>
    </source>
</evidence>
<gene>
    <name evidence="9" type="ORF">SAMN05192585_1013</name>
</gene>
<evidence type="ECO:0000256" key="7">
    <source>
        <dbReference type="SAM" id="Phobius"/>
    </source>
</evidence>
<name>A0A1G9TX45_9FIRM</name>
<feature type="transmembrane region" description="Helical" evidence="7">
    <location>
        <begin position="140"/>
        <end position="164"/>
    </location>
</feature>
<feature type="transmembrane region" description="Helical" evidence="7">
    <location>
        <begin position="50"/>
        <end position="71"/>
    </location>
</feature>
<evidence type="ECO:0000256" key="3">
    <source>
        <dbReference type="ARBA" id="ARBA00022475"/>
    </source>
</evidence>
<dbReference type="PANTHER" id="PTHR42709:SF6">
    <property type="entry name" value="UNDECAPRENYL PHOSPHATE TRANSPORTER A"/>
    <property type="match status" value="1"/>
</dbReference>
<dbReference type="AlphaFoldDB" id="A0A1G9TX45"/>
<dbReference type="PANTHER" id="PTHR42709">
    <property type="entry name" value="ALKALINE PHOSPHATASE LIKE PROTEIN"/>
    <property type="match status" value="1"/>
</dbReference>
<proteinExistence type="inferred from homology"/>
<evidence type="ECO:0000313" key="10">
    <source>
        <dbReference type="Proteomes" id="UP000199182"/>
    </source>
</evidence>
<keyword evidence="6 7" id="KW-0472">Membrane</keyword>
<evidence type="ECO:0000256" key="4">
    <source>
        <dbReference type="ARBA" id="ARBA00022692"/>
    </source>
</evidence>
<evidence type="ECO:0000256" key="1">
    <source>
        <dbReference type="ARBA" id="ARBA00004651"/>
    </source>
</evidence>
<keyword evidence="3" id="KW-1003">Cell membrane</keyword>
<reference evidence="9 10" key="1">
    <citation type="submission" date="2016-10" db="EMBL/GenBank/DDBJ databases">
        <authorList>
            <person name="de Groot N.N."/>
        </authorList>
    </citation>
    <scope>NUCLEOTIDE SEQUENCE [LARGE SCALE GENOMIC DNA]</scope>
    <source>
        <strain evidence="9 10">CGMCC 1.5012</strain>
    </source>
</reference>
<dbReference type="InterPro" id="IPR051311">
    <property type="entry name" value="DedA_domain"/>
</dbReference>
<accession>A0A1G9TX45</accession>
<comment type="similarity">
    <text evidence="2">Belongs to the DedA family.</text>
</comment>
<protein>
    <submittedName>
        <fullName evidence="9">Membrane protein DedA, SNARE-associated domain</fullName>
    </submittedName>
</protein>
<keyword evidence="5 7" id="KW-1133">Transmembrane helix</keyword>
<dbReference type="STRING" id="258515.SAMN05192585_1013"/>
<dbReference type="EMBL" id="FNID01000001">
    <property type="protein sequence ID" value="SDM51974.1"/>
    <property type="molecule type" value="Genomic_DNA"/>
</dbReference>
<evidence type="ECO:0000256" key="5">
    <source>
        <dbReference type="ARBA" id="ARBA00022989"/>
    </source>
</evidence>
<sequence length="217" mass="23677">MQEWILGIMNQFGYPGVAFLIALENIFPPIPSEIILTFGGFMTTYSRLTSWGVILAATVGSLVGAILLYAIGRIFKPERLESWLSGRVGRILHLKQGDVTKACAWFEKRGKSAVFFGRCVPIIRSLISVPAGMAKMNIPLFLVLTTAGSLVWNTVLVMLGVAAGASWELIIQYTDLYTAITIAVIGGIVVILAALYIYKRFLKKKLSGESKGDESAE</sequence>
<dbReference type="GO" id="GO:0005886">
    <property type="term" value="C:plasma membrane"/>
    <property type="evidence" value="ECO:0007669"/>
    <property type="project" value="UniProtKB-SubCell"/>
</dbReference>
<evidence type="ECO:0000259" key="8">
    <source>
        <dbReference type="Pfam" id="PF09335"/>
    </source>
</evidence>
<organism evidence="9 10">
    <name type="scientific">Acetanaerobacterium elongatum</name>
    <dbReference type="NCBI Taxonomy" id="258515"/>
    <lineage>
        <taxon>Bacteria</taxon>
        <taxon>Bacillati</taxon>
        <taxon>Bacillota</taxon>
        <taxon>Clostridia</taxon>
        <taxon>Eubacteriales</taxon>
        <taxon>Oscillospiraceae</taxon>
        <taxon>Acetanaerobacterium</taxon>
    </lineage>
</organism>
<feature type="domain" description="VTT" evidence="8">
    <location>
        <begin position="30"/>
        <end position="160"/>
    </location>
</feature>
<feature type="transmembrane region" description="Helical" evidence="7">
    <location>
        <begin position="176"/>
        <end position="198"/>
    </location>
</feature>
<evidence type="ECO:0000256" key="6">
    <source>
        <dbReference type="ARBA" id="ARBA00023136"/>
    </source>
</evidence>
<dbReference type="Pfam" id="PF09335">
    <property type="entry name" value="VTT_dom"/>
    <property type="match status" value="1"/>
</dbReference>